<proteinExistence type="predicted"/>
<dbReference type="InterPro" id="IPR036392">
    <property type="entry name" value="PLAT/LH2_dom_sf"/>
</dbReference>
<dbReference type="SUPFAM" id="SSF49723">
    <property type="entry name" value="Lipase/lipooxygenase domain (PLAT/LH2 domain)"/>
    <property type="match status" value="1"/>
</dbReference>
<dbReference type="RefSeq" id="WP_181657521.1">
    <property type="nucleotide sequence ID" value="NZ_JACEHE010000006.1"/>
</dbReference>
<dbReference type="Gene3D" id="2.60.60.20">
    <property type="entry name" value="PLAT/LH2 domain"/>
    <property type="match status" value="1"/>
</dbReference>
<gene>
    <name evidence="3" type="ORF">H1D24_12400</name>
</gene>
<feature type="signal peptide" evidence="1">
    <location>
        <begin position="1"/>
        <end position="26"/>
    </location>
</feature>
<name>A0A7W0DK54_9ACTN</name>
<feature type="chain" id="PRO_5030869366" description="PLAT domain-containing protein" evidence="1">
    <location>
        <begin position="27"/>
        <end position="183"/>
    </location>
</feature>
<dbReference type="EMBL" id="JACEHE010000006">
    <property type="protein sequence ID" value="MBA2946589.1"/>
    <property type="molecule type" value="Genomic_DNA"/>
</dbReference>
<evidence type="ECO:0000259" key="2">
    <source>
        <dbReference type="Pfam" id="PF01477"/>
    </source>
</evidence>
<dbReference type="Pfam" id="PF01477">
    <property type="entry name" value="PLAT"/>
    <property type="match status" value="1"/>
</dbReference>
<comment type="caution">
    <text evidence="3">The sequence shown here is derived from an EMBL/GenBank/DDBJ whole genome shotgun (WGS) entry which is preliminary data.</text>
</comment>
<evidence type="ECO:0000256" key="1">
    <source>
        <dbReference type="SAM" id="SignalP"/>
    </source>
</evidence>
<organism evidence="3 4">
    <name type="scientific">Streptomyces himalayensis subsp. himalayensis</name>
    <dbReference type="NCBI Taxonomy" id="2756131"/>
    <lineage>
        <taxon>Bacteria</taxon>
        <taxon>Bacillati</taxon>
        <taxon>Actinomycetota</taxon>
        <taxon>Actinomycetes</taxon>
        <taxon>Kitasatosporales</taxon>
        <taxon>Streptomycetaceae</taxon>
        <taxon>Streptomyces</taxon>
        <taxon>Streptomyces himalayensis</taxon>
    </lineage>
</organism>
<sequence length="183" mass="20023">MKIRTAAAAIATLAALSAPAIPSASAATAKSGLTGDLTVSTCNVSGAGTNDHVYVRLHSYNGLSTQWQLLDHPDYNDFERGARDVYDLADPPVGWDLTYSVEFRKFGPDGNDGDDDWCLRSIRLGPNGGWWGPKPLKAPSFPFGGPRYRWLGNDQIPGAHTQPDGKVYVYSYPTLTVYWPYLR</sequence>
<keyword evidence="1" id="KW-0732">Signal</keyword>
<accession>A0A7W0DK54</accession>
<feature type="domain" description="PLAT" evidence="2">
    <location>
        <begin position="38"/>
        <end position="127"/>
    </location>
</feature>
<dbReference type="InterPro" id="IPR001024">
    <property type="entry name" value="PLAT/LH2_dom"/>
</dbReference>
<evidence type="ECO:0000313" key="3">
    <source>
        <dbReference type="EMBL" id="MBA2946589.1"/>
    </source>
</evidence>
<dbReference type="AlphaFoldDB" id="A0A7W0DK54"/>
<evidence type="ECO:0000313" key="4">
    <source>
        <dbReference type="Proteomes" id="UP000545761"/>
    </source>
</evidence>
<dbReference type="Proteomes" id="UP000545761">
    <property type="component" value="Unassembled WGS sequence"/>
</dbReference>
<reference evidence="3 4" key="1">
    <citation type="submission" date="2020-07" db="EMBL/GenBank/DDBJ databases">
        <title>Streptomyces isolated from Indian soil.</title>
        <authorList>
            <person name="Mandal S."/>
            <person name="Maiti P.K."/>
        </authorList>
    </citation>
    <scope>NUCLEOTIDE SEQUENCE [LARGE SCALE GENOMIC DNA]</scope>
    <source>
        <strain evidence="3 4">PSKA28</strain>
    </source>
</reference>
<protein>
    <recommendedName>
        <fullName evidence="2">PLAT domain-containing protein</fullName>
    </recommendedName>
</protein>